<protein>
    <recommendedName>
        <fullName evidence="2">AB hydrolase-1 domain-containing protein</fullName>
    </recommendedName>
</protein>
<reference evidence="3" key="2">
    <citation type="submission" date="2020-08" db="EMBL/GenBank/DDBJ databases">
        <title>Plant Genome Project.</title>
        <authorList>
            <person name="Zhang R.-G."/>
        </authorList>
    </citation>
    <scope>NUCLEOTIDE SEQUENCE</scope>
    <source>
        <strain evidence="3">Huo1</strain>
        <tissue evidence="3">Leaf</tissue>
    </source>
</reference>
<feature type="transmembrane region" description="Helical" evidence="1">
    <location>
        <begin position="21"/>
        <end position="43"/>
    </location>
</feature>
<reference evidence="3" key="1">
    <citation type="submission" date="2018-01" db="EMBL/GenBank/DDBJ databases">
        <authorList>
            <person name="Mao J.F."/>
        </authorList>
    </citation>
    <scope>NUCLEOTIDE SEQUENCE</scope>
    <source>
        <strain evidence="3">Huo1</strain>
        <tissue evidence="3">Leaf</tissue>
    </source>
</reference>
<organism evidence="3">
    <name type="scientific">Salvia splendens</name>
    <name type="common">Scarlet sage</name>
    <dbReference type="NCBI Taxonomy" id="180675"/>
    <lineage>
        <taxon>Eukaryota</taxon>
        <taxon>Viridiplantae</taxon>
        <taxon>Streptophyta</taxon>
        <taxon>Embryophyta</taxon>
        <taxon>Tracheophyta</taxon>
        <taxon>Spermatophyta</taxon>
        <taxon>Magnoliopsida</taxon>
        <taxon>eudicotyledons</taxon>
        <taxon>Gunneridae</taxon>
        <taxon>Pentapetalae</taxon>
        <taxon>asterids</taxon>
        <taxon>lamiids</taxon>
        <taxon>Lamiales</taxon>
        <taxon>Lamiaceae</taxon>
        <taxon>Nepetoideae</taxon>
        <taxon>Mentheae</taxon>
        <taxon>Salviinae</taxon>
        <taxon>Salvia</taxon>
        <taxon>Salvia subgen. Calosphace</taxon>
        <taxon>core Calosphace</taxon>
    </lineage>
</organism>
<keyword evidence="1" id="KW-1133">Transmembrane helix</keyword>
<dbReference type="InterPro" id="IPR000073">
    <property type="entry name" value="AB_hydrolase_1"/>
</dbReference>
<evidence type="ECO:0000256" key="1">
    <source>
        <dbReference type="SAM" id="Phobius"/>
    </source>
</evidence>
<keyword evidence="4" id="KW-1185">Reference proteome</keyword>
<comment type="caution">
    <text evidence="3">The sequence shown here is derived from an EMBL/GenBank/DDBJ whole genome shotgun (WGS) entry which is preliminary data.</text>
</comment>
<dbReference type="AlphaFoldDB" id="A0A8X8YKB7"/>
<dbReference type="PANTHER" id="PTHR45763:SF61">
    <property type="entry name" value="AB HYDROLASE-1 DOMAIN-CONTAINING PROTEIN"/>
    <property type="match status" value="1"/>
</dbReference>
<evidence type="ECO:0000313" key="4">
    <source>
        <dbReference type="Proteomes" id="UP000298416"/>
    </source>
</evidence>
<proteinExistence type="predicted"/>
<dbReference type="EMBL" id="PNBA02000002">
    <property type="protein sequence ID" value="KAG6433059.1"/>
    <property type="molecule type" value="Genomic_DNA"/>
</dbReference>
<dbReference type="Proteomes" id="UP000298416">
    <property type="component" value="Unassembled WGS sequence"/>
</dbReference>
<dbReference type="FunFam" id="3.40.50.1820:FF:000270">
    <property type="entry name" value="Alpha/beta-Hydrolases superfamily protein"/>
    <property type="match status" value="1"/>
</dbReference>
<keyword evidence="1" id="KW-0472">Membrane</keyword>
<keyword evidence="1" id="KW-0812">Transmembrane</keyword>
<dbReference type="SUPFAM" id="SSF53474">
    <property type="entry name" value="alpha/beta-Hydrolases"/>
    <property type="match status" value="1"/>
</dbReference>
<accession>A0A8X8YKB7</accession>
<feature type="domain" description="AB hydrolase-1" evidence="2">
    <location>
        <begin position="91"/>
        <end position="374"/>
    </location>
</feature>
<dbReference type="Gene3D" id="3.40.50.1820">
    <property type="entry name" value="alpha/beta hydrolase"/>
    <property type="match status" value="1"/>
</dbReference>
<evidence type="ECO:0000259" key="2">
    <source>
        <dbReference type="Pfam" id="PF00561"/>
    </source>
</evidence>
<gene>
    <name evidence="3" type="ORF">SASPL_104665</name>
</gene>
<name>A0A8X8YKB7_SALSN</name>
<sequence length="395" mass="44740">MELMKSQFKKGTSRFWNDVRFLFSAMSWKIIVVLLMGFIAWAYRALRPPAPRLCGMKGGPSLVGPRIKLSDGKHISYKEHGVPKEAANYKVILVHGFSSCKHEASITATVLSCFRFLLWRECYLFLLKAVANDFQQEMVEKLGIYLVSFDRPGYGESDPDPKRTIKSLALDIEELADQLELGSKFYIIGISMGGQAVWGCLKYIPHRLAGAALLAPVVNYWWPNFPPALATEAYNLQPVQDQWALRVAHHAPWLVYWWNTQKWFPGSSVAAGTQNLTVPDLQIIAQMAASGVSHREYATQQGLHESYHRDMMVGFGHRDFDPMQLENPFPHGEGSVHVWHGVEDGIVPVSLQRYIAEKLPWIQYHELSNAGHLFSCGETAIKDAIFHKLFNIDDH</sequence>
<dbReference type="Pfam" id="PF00561">
    <property type="entry name" value="Abhydrolase_1"/>
    <property type="match status" value="1"/>
</dbReference>
<dbReference type="GO" id="GO:0016787">
    <property type="term" value="F:hydrolase activity"/>
    <property type="evidence" value="ECO:0007669"/>
    <property type="project" value="UniProtKB-ARBA"/>
</dbReference>
<dbReference type="InterPro" id="IPR029058">
    <property type="entry name" value="AB_hydrolase_fold"/>
</dbReference>
<dbReference type="PANTHER" id="PTHR45763">
    <property type="entry name" value="HYDROLASE, ALPHA/BETA FOLD FAMILY PROTEIN, EXPRESSED-RELATED"/>
    <property type="match status" value="1"/>
</dbReference>
<evidence type="ECO:0000313" key="3">
    <source>
        <dbReference type="EMBL" id="KAG6433059.1"/>
    </source>
</evidence>